<keyword evidence="1" id="KW-0812">Transmembrane</keyword>
<gene>
    <name evidence="2" type="ORF">SADUNF_Sadunf18G0054400</name>
</gene>
<protein>
    <submittedName>
        <fullName evidence="2">Uncharacterized protein</fullName>
    </submittedName>
</protein>
<organism evidence="2 3">
    <name type="scientific">Salix dunnii</name>
    <dbReference type="NCBI Taxonomy" id="1413687"/>
    <lineage>
        <taxon>Eukaryota</taxon>
        <taxon>Viridiplantae</taxon>
        <taxon>Streptophyta</taxon>
        <taxon>Embryophyta</taxon>
        <taxon>Tracheophyta</taxon>
        <taxon>Spermatophyta</taxon>
        <taxon>Magnoliopsida</taxon>
        <taxon>eudicotyledons</taxon>
        <taxon>Gunneridae</taxon>
        <taxon>Pentapetalae</taxon>
        <taxon>rosids</taxon>
        <taxon>fabids</taxon>
        <taxon>Malpighiales</taxon>
        <taxon>Salicaceae</taxon>
        <taxon>Saliceae</taxon>
        <taxon>Salix</taxon>
    </lineage>
</organism>
<accession>A0A835MG87</accession>
<keyword evidence="3" id="KW-1185">Reference proteome</keyword>
<keyword evidence="1" id="KW-1133">Transmembrane helix</keyword>
<proteinExistence type="predicted"/>
<dbReference type="EMBL" id="JADGMS010000018">
    <property type="protein sequence ID" value="KAF9662449.1"/>
    <property type="molecule type" value="Genomic_DNA"/>
</dbReference>
<evidence type="ECO:0000313" key="3">
    <source>
        <dbReference type="Proteomes" id="UP000657918"/>
    </source>
</evidence>
<reference evidence="2 3" key="1">
    <citation type="submission" date="2020-10" db="EMBL/GenBank/DDBJ databases">
        <title>Plant Genome Project.</title>
        <authorList>
            <person name="Zhang R.-G."/>
        </authorList>
    </citation>
    <scope>NUCLEOTIDE SEQUENCE [LARGE SCALE GENOMIC DNA]</scope>
    <source>
        <strain evidence="2">FAFU-HL-1</strain>
        <tissue evidence="2">Leaf</tissue>
    </source>
</reference>
<sequence>MLKVDMWARSEVVNGLFFLPHNSFSTQSKRGKVLTTKERNSLIFLSLLGDKLKRRTSMNAVRGLSYLPVKFLSFLSTIGLCFGVTEEPRHPIASSLFDYGLLESEKCFGDKEILA</sequence>
<keyword evidence="1" id="KW-0472">Membrane</keyword>
<evidence type="ECO:0000313" key="2">
    <source>
        <dbReference type="EMBL" id="KAF9662449.1"/>
    </source>
</evidence>
<evidence type="ECO:0000256" key="1">
    <source>
        <dbReference type="SAM" id="Phobius"/>
    </source>
</evidence>
<feature type="transmembrane region" description="Helical" evidence="1">
    <location>
        <begin position="63"/>
        <end position="85"/>
    </location>
</feature>
<dbReference type="AlphaFoldDB" id="A0A835MG87"/>
<comment type="caution">
    <text evidence="2">The sequence shown here is derived from an EMBL/GenBank/DDBJ whole genome shotgun (WGS) entry which is preliminary data.</text>
</comment>
<dbReference type="Proteomes" id="UP000657918">
    <property type="component" value="Unassembled WGS sequence"/>
</dbReference>
<name>A0A835MG87_9ROSI</name>